<name>A0A494W8R9_9SPHN</name>
<comment type="subcellular location">
    <subcellularLocation>
        <location evidence="5">Cell membrane</location>
        <topology evidence="5">Multi-pass membrane protein</topology>
    </subcellularLocation>
</comment>
<keyword evidence="2 5" id="KW-0812">Transmembrane</keyword>
<feature type="transmembrane region" description="Helical" evidence="5">
    <location>
        <begin position="41"/>
        <end position="59"/>
    </location>
</feature>
<sequence length="219" mass="24021">MKSGVWFWMLSAMAASAAKDGFLQEGGATMSRSNRRRNRRGYLLAAAIAAAACALLFLMHRPPICTCGRIELWHGALDSGNSQHIADWYSLSHIIHGFLFYGAAFLLLRRHPVGVRLAAAVAVEAAWELLENSPLIIDRYRTATIALGYSGDTILNSMSDIGMMTVGFLFAARAPTWLTVGTAIFLELLALAVIRDNLTLNILMLTWPVDAVRDWQAAL</sequence>
<dbReference type="NCBIfam" id="NF002099">
    <property type="entry name" value="PRK00944.1"/>
    <property type="match status" value="1"/>
</dbReference>
<evidence type="ECO:0000256" key="3">
    <source>
        <dbReference type="ARBA" id="ARBA00022989"/>
    </source>
</evidence>
<keyword evidence="4 5" id="KW-0472">Membrane</keyword>
<organism evidence="7 8">
    <name type="scientific">Sphingobium amiense</name>
    <dbReference type="NCBI Taxonomy" id="135719"/>
    <lineage>
        <taxon>Bacteria</taxon>
        <taxon>Pseudomonadati</taxon>
        <taxon>Pseudomonadota</taxon>
        <taxon>Alphaproteobacteria</taxon>
        <taxon>Sphingomonadales</taxon>
        <taxon>Sphingomonadaceae</taxon>
        <taxon>Sphingobium</taxon>
    </lineage>
</organism>
<comment type="similarity">
    <text evidence="5">Belongs to the UPF0314 family.</text>
</comment>
<feature type="chain" id="PRO_5019769702" description="UPF0314 protein SAMIE_1024780" evidence="6">
    <location>
        <begin position="18"/>
        <end position="219"/>
    </location>
</feature>
<gene>
    <name evidence="7" type="ORF">SAMIE_1024780</name>
</gene>
<evidence type="ECO:0000313" key="7">
    <source>
        <dbReference type="EMBL" id="BBD98977.1"/>
    </source>
</evidence>
<accession>A0A494W8R9</accession>
<dbReference type="AlphaFoldDB" id="A0A494W8R9"/>
<evidence type="ECO:0000256" key="2">
    <source>
        <dbReference type="ARBA" id="ARBA00022692"/>
    </source>
</evidence>
<proteinExistence type="inferred from homology"/>
<dbReference type="EMBL" id="AP018664">
    <property type="protein sequence ID" value="BBD98977.1"/>
    <property type="molecule type" value="Genomic_DNA"/>
</dbReference>
<keyword evidence="6" id="KW-0732">Signal</keyword>
<dbReference type="HAMAP" id="MF_01514">
    <property type="entry name" value="UPF0314"/>
    <property type="match status" value="1"/>
</dbReference>
<evidence type="ECO:0000256" key="6">
    <source>
        <dbReference type="SAM" id="SignalP"/>
    </source>
</evidence>
<dbReference type="GO" id="GO:0005886">
    <property type="term" value="C:plasma membrane"/>
    <property type="evidence" value="ECO:0007669"/>
    <property type="project" value="UniProtKB-SubCell"/>
</dbReference>
<feature type="transmembrane region" description="Helical" evidence="5">
    <location>
        <begin position="88"/>
        <end position="108"/>
    </location>
</feature>
<keyword evidence="3 5" id="KW-1133">Transmembrane helix</keyword>
<feature type="transmembrane region" description="Helical" evidence="5">
    <location>
        <begin position="174"/>
        <end position="194"/>
    </location>
</feature>
<keyword evidence="8" id="KW-1185">Reference proteome</keyword>
<evidence type="ECO:0000313" key="8">
    <source>
        <dbReference type="Proteomes" id="UP000279959"/>
    </source>
</evidence>
<evidence type="ECO:0000256" key="4">
    <source>
        <dbReference type="ARBA" id="ARBA00023136"/>
    </source>
</evidence>
<evidence type="ECO:0000256" key="1">
    <source>
        <dbReference type="ARBA" id="ARBA00022475"/>
    </source>
</evidence>
<keyword evidence="1 5" id="KW-1003">Cell membrane</keyword>
<evidence type="ECO:0000256" key="5">
    <source>
        <dbReference type="HAMAP-Rule" id="MF_01514"/>
    </source>
</evidence>
<dbReference type="KEGG" id="sami:SAMIE_1024780"/>
<dbReference type="Pfam" id="PF10755">
    <property type="entry name" value="DUF2585"/>
    <property type="match status" value="1"/>
</dbReference>
<dbReference type="InterPro" id="IPR019691">
    <property type="entry name" value="DUF2585"/>
</dbReference>
<feature type="signal peptide" evidence="6">
    <location>
        <begin position="1"/>
        <end position="17"/>
    </location>
</feature>
<dbReference type="Proteomes" id="UP000279959">
    <property type="component" value="Chromosome"/>
</dbReference>
<protein>
    <recommendedName>
        <fullName evidence="5">UPF0314 protein SAMIE_1024780</fullName>
    </recommendedName>
</protein>
<reference evidence="7 8" key="1">
    <citation type="submission" date="2018-05" db="EMBL/GenBank/DDBJ databases">
        <title>Complete Genome Sequence of the Nonylphenol-Degrading Bacterium Sphingobium amiense DSM 16289T.</title>
        <authorList>
            <person name="Ootsuka M."/>
            <person name="Nishizawa T."/>
            <person name="Ohta H."/>
        </authorList>
    </citation>
    <scope>NUCLEOTIDE SEQUENCE [LARGE SCALE GENOMIC DNA]</scope>
    <source>
        <strain evidence="7 8">DSM 16289</strain>
    </source>
</reference>